<accession>A0ABP0XXY6</accession>
<organism evidence="1 2">
    <name type="scientific">Citrullus colocynthis</name>
    <name type="common">colocynth</name>
    <dbReference type="NCBI Taxonomy" id="252529"/>
    <lineage>
        <taxon>Eukaryota</taxon>
        <taxon>Viridiplantae</taxon>
        <taxon>Streptophyta</taxon>
        <taxon>Embryophyta</taxon>
        <taxon>Tracheophyta</taxon>
        <taxon>Spermatophyta</taxon>
        <taxon>Magnoliopsida</taxon>
        <taxon>eudicotyledons</taxon>
        <taxon>Gunneridae</taxon>
        <taxon>Pentapetalae</taxon>
        <taxon>rosids</taxon>
        <taxon>fabids</taxon>
        <taxon>Cucurbitales</taxon>
        <taxon>Cucurbitaceae</taxon>
        <taxon>Benincaseae</taxon>
        <taxon>Citrullus</taxon>
    </lineage>
</organism>
<gene>
    <name evidence="1" type="ORF">CITCOLO1_LOCUS4732</name>
</gene>
<proteinExistence type="predicted"/>
<evidence type="ECO:0000313" key="1">
    <source>
        <dbReference type="EMBL" id="CAK9313022.1"/>
    </source>
</evidence>
<dbReference type="Proteomes" id="UP001642487">
    <property type="component" value="Chromosome 11"/>
</dbReference>
<reference evidence="1 2" key="1">
    <citation type="submission" date="2024-03" db="EMBL/GenBank/DDBJ databases">
        <authorList>
            <person name="Gkanogiannis A."/>
            <person name="Becerra Lopez-Lavalle L."/>
        </authorList>
    </citation>
    <scope>NUCLEOTIDE SEQUENCE [LARGE SCALE GENOMIC DNA]</scope>
</reference>
<dbReference type="EMBL" id="OZ021745">
    <property type="protein sequence ID" value="CAK9313022.1"/>
    <property type="molecule type" value="Genomic_DNA"/>
</dbReference>
<protein>
    <submittedName>
        <fullName evidence="1">Uncharacterized protein</fullName>
    </submittedName>
</protein>
<name>A0ABP0XXY6_9ROSI</name>
<evidence type="ECO:0000313" key="2">
    <source>
        <dbReference type="Proteomes" id="UP001642487"/>
    </source>
</evidence>
<keyword evidence="2" id="KW-1185">Reference proteome</keyword>
<sequence>MLLSNLSCTLNNISITNDTRIIENLYVTTQRLANPTPSLSLSSSLSPIVSWFPPRSLSLSFSLALKPIDSALAVQLSPIIGCARFRSHSIFSLSS</sequence>